<feature type="transmembrane region" description="Helical" evidence="5">
    <location>
        <begin position="103"/>
        <end position="121"/>
    </location>
</feature>
<proteinExistence type="predicted"/>
<feature type="transmembrane region" description="Helical" evidence="5">
    <location>
        <begin position="389"/>
        <end position="409"/>
    </location>
</feature>
<dbReference type="PROSITE" id="PS50850">
    <property type="entry name" value="MFS"/>
    <property type="match status" value="1"/>
</dbReference>
<feature type="transmembrane region" description="Helical" evidence="5">
    <location>
        <begin position="192"/>
        <end position="214"/>
    </location>
</feature>
<keyword evidence="3 5" id="KW-1133">Transmembrane helix</keyword>
<comment type="subcellular location">
    <subcellularLocation>
        <location evidence="1">Membrane</location>
        <topology evidence="1">Multi-pass membrane protein</topology>
    </subcellularLocation>
</comment>
<keyword evidence="4 5" id="KW-0472">Membrane</keyword>
<dbReference type="RefSeq" id="WP_168054910.1">
    <property type="nucleotide sequence ID" value="NZ_JAAOZT010000006.1"/>
</dbReference>
<evidence type="ECO:0000313" key="7">
    <source>
        <dbReference type="EMBL" id="MBB5199475.1"/>
    </source>
</evidence>
<sequence length="464" mass="50164">MAISRVFLTPLIVACALFMENMDATVIATSLPAMALDMGENPIALKLAMTSYLVGLAVFIPISGWMADRFGARTVFRTAIGVFMFGSILCGISHTLAEFVASRFFQGMGGAMMVPVGRLVILRTVSKADLVKALSYLTIPALIGPVIGPPLGGFITTYFHWRWIFFINIPISIFGIYLANRFIPNLREEGTVPLDWIGFILSAVGCSCLMFGLASAGRHLVESDVSLIYVVIGSLSFAAYVWHAFHCEHPLLNLRLLSIPTLRMNIYGGSLFRIGIGALPFLLPLLFQLGFGLSPFQSGLLTCVSSIGAMFVKTITTYVLKRFGFRNVLIYNTLFGAASMAAFGALTAETPHIIVGALLLLGGCIRSMQFTSINAIAYADIKPYQMSQATSLTSVAQQLAIGMGVTVGGYVLQVSNRMQGHATIVSSDFWPTFITIAIIAAMALPFAWKLRPDAGEEMTGRRAS</sequence>
<dbReference type="SUPFAM" id="SSF103473">
    <property type="entry name" value="MFS general substrate transporter"/>
    <property type="match status" value="1"/>
</dbReference>
<organism evidence="7 8">
    <name type="scientific">Glaciimonas immobilis</name>
    <dbReference type="NCBI Taxonomy" id="728004"/>
    <lineage>
        <taxon>Bacteria</taxon>
        <taxon>Pseudomonadati</taxon>
        <taxon>Pseudomonadota</taxon>
        <taxon>Betaproteobacteria</taxon>
        <taxon>Burkholderiales</taxon>
        <taxon>Oxalobacteraceae</taxon>
        <taxon>Glaciimonas</taxon>
    </lineage>
</organism>
<keyword evidence="8" id="KW-1185">Reference proteome</keyword>
<evidence type="ECO:0000256" key="4">
    <source>
        <dbReference type="ARBA" id="ARBA00023136"/>
    </source>
</evidence>
<dbReference type="Proteomes" id="UP000571084">
    <property type="component" value="Unassembled WGS sequence"/>
</dbReference>
<dbReference type="PANTHER" id="PTHR23501:SF1">
    <property type="entry name" value="TRANSPORT PROTEIN HSRA-RELATED"/>
    <property type="match status" value="1"/>
</dbReference>
<feature type="transmembrane region" description="Helical" evidence="5">
    <location>
        <begin position="161"/>
        <end position="180"/>
    </location>
</feature>
<feature type="transmembrane region" description="Helical" evidence="5">
    <location>
        <begin position="329"/>
        <end position="347"/>
    </location>
</feature>
<feature type="transmembrane region" description="Helical" evidence="5">
    <location>
        <begin position="79"/>
        <end position="97"/>
    </location>
</feature>
<keyword evidence="2 5" id="KW-0812">Transmembrane</keyword>
<feature type="transmembrane region" description="Helical" evidence="5">
    <location>
        <begin position="133"/>
        <end position="155"/>
    </location>
</feature>
<accession>A0A840RP34</accession>
<dbReference type="Gene3D" id="1.20.1250.20">
    <property type="entry name" value="MFS general substrate transporter like domains"/>
    <property type="match status" value="1"/>
</dbReference>
<feature type="domain" description="Major facilitator superfamily (MFS) profile" evidence="6">
    <location>
        <begin position="9"/>
        <end position="455"/>
    </location>
</feature>
<evidence type="ECO:0000256" key="5">
    <source>
        <dbReference type="SAM" id="Phobius"/>
    </source>
</evidence>
<reference evidence="7 8" key="1">
    <citation type="submission" date="2020-08" db="EMBL/GenBank/DDBJ databases">
        <title>Genomic Encyclopedia of Type Strains, Phase IV (KMG-IV): sequencing the most valuable type-strain genomes for metagenomic binning, comparative biology and taxonomic classification.</title>
        <authorList>
            <person name="Goeker M."/>
        </authorList>
    </citation>
    <scope>NUCLEOTIDE SEQUENCE [LARGE SCALE GENOMIC DNA]</scope>
    <source>
        <strain evidence="7 8">DSM 23240</strain>
    </source>
</reference>
<dbReference type="PANTHER" id="PTHR23501">
    <property type="entry name" value="MAJOR FACILITATOR SUPERFAMILY"/>
    <property type="match status" value="1"/>
</dbReference>
<feature type="transmembrane region" description="Helical" evidence="5">
    <location>
        <begin position="429"/>
        <end position="448"/>
    </location>
</feature>
<feature type="transmembrane region" description="Helical" evidence="5">
    <location>
        <begin position="353"/>
        <end position="377"/>
    </location>
</feature>
<dbReference type="InterPro" id="IPR020846">
    <property type="entry name" value="MFS_dom"/>
</dbReference>
<evidence type="ECO:0000259" key="6">
    <source>
        <dbReference type="PROSITE" id="PS50850"/>
    </source>
</evidence>
<dbReference type="EMBL" id="JACHHQ010000002">
    <property type="protein sequence ID" value="MBB5199475.1"/>
    <property type="molecule type" value="Genomic_DNA"/>
</dbReference>
<dbReference type="AlphaFoldDB" id="A0A840RP34"/>
<dbReference type="GO" id="GO:0005886">
    <property type="term" value="C:plasma membrane"/>
    <property type="evidence" value="ECO:0007669"/>
    <property type="project" value="TreeGrafter"/>
</dbReference>
<dbReference type="Gene3D" id="1.20.1720.10">
    <property type="entry name" value="Multidrug resistance protein D"/>
    <property type="match status" value="1"/>
</dbReference>
<dbReference type="PRINTS" id="PR01036">
    <property type="entry name" value="TCRTETB"/>
</dbReference>
<feature type="transmembrane region" description="Helical" evidence="5">
    <location>
        <begin position="44"/>
        <end position="67"/>
    </location>
</feature>
<evidence type="ECO:0000256" key="3">
    <source>
        <dbReference type="ARBA" id="ARBA00022989"/>
    </source>
</evidence>
<protein>
    <submittedName>
        <fullName evidence="7">EmrB/QacA subfamily drug resistance transporter</fullName>
    </submittedName>
</protein>
<evidence type="ECO:0000313" key="8">
    <source>
        <dbReference type="Proteomes" id="UP000571084"/>
    </source>
</evidence>
<dbReference type="GO" id="GO:0022857">
    <property type="term" value="F:transmembrane transporter activity"/>
    <property type="evidence" value="ECO:0007669"/>
    <property type="project" value="InterPro"/>
</dbReference>
<dbReference type="Pfam" id="PF07690">
    <property type="entry name" value="MFS_1"/>
    <property type="match status" value="1"/>
</dbReference>
<name>A0A840RP34_9BURK</name>
<evidence type="ECO:0000256" key="2">
    <source>
        <dbReference type="ARBA" id="ARBA00022692"/>
    </source>
</evidence>
<dbReference type="InterPro" id="IPR036259">
    <property type="entry name" value="MFS_trans_sf"/>
</dbReference>
<gene>
    <name evidence="7" type="ORF">HNR39_001302</name>
</gene>
<evidence type="ECO:0000256" key="1">
    <source>
        <dbReference type="ARBA" id="ARBA00004141"/>
    </source>
</evidence>
<feature type="transmembrane region" description="Helical" evidence="5">
    <location>
        <begin position="266"/>
        <end position="287"/>
    </location>
</feature>
<comment type="caution">
    <text evidence="7">The sequence shown here is derived from an EMBL/GenBank/DDBJ whole genome shotgun (WGS) entry which is preliminary data.</text>
</comment>
<feature type="transmembrane region" description="Helical" evidence="5">
    <location>
        <begin position="226"/>
        <end position="245"/>
    </location>
</feature>
<dbReference type="InterPro" id="IPR011701">
    <property type="entry name" value="MFS"/>
</dbReference>
<feature type="transmembrane region" description="Helical" evidence="5">
    <location>
        <begin position="299"/>
        <end position="320"/>
    </location>
</feature>